<dbReference type="PANTHER" id="PTHR42085">
    <property type="entry name" value="F-BOX DOMAIN-CONTAINING PROTEIN"/>
    <property type="match status" value="1"/>
</dbReference>
<evidence type="ECO:0000256" key="1">
    <source>
        <dbReference type="SAM" id="MobiDB-lite"/>
    </source>
</evidence>
<evidence type="ECO:0000313" key="2">
    <source>
        <dbReference type="EMBL" id="KAF2129642.1"/>
    </source>
</evidence>
<evidence type="ECO:0008006" key="4">
    <source>
        <dbReference type="Google" id="ProtNLM"/>
    </source>
</evidence>
<dbReference type="EMBL" id="ML977506">
    <property type="protein sequence ID" value="KAF2129642.1"/>
    <property type="molecule type" value="Genomic_DNA"/>
</dbReference>
<proteinExistence type="predicted"/>
<keyword evidence="3" id="KW-1185">Reference proteome</keyword>
<dbReference type="RefSeq" id="XP_033524031.1">
    <property type="nucleotide sequence ID" value="XM_033671517.1"/>
</dbReference>
<organism evidence="2 3">
    <name type="scientific">Dothidotthia symphoricarpi CBS 119687</name>
    <dbReference type="NCBI Taxonomy" id="1392245"/>
    <lineage>
        <taxon>Eukaryota</taxon>
        <taxon>Fungi</taxon>
        <taxon>Dikarya</taxon>
        <taxon>Ascomycota</taxon>
        <taxon>Pezizomycotina</taxon>
        <taxon>Dothideomycetes</taxon>
        <taxon>Pleosporomycetidae</taxon>
        <taxon>Pleosporales</taxon>
        <taxon>Dothidotthiaceae</taxon>
        <taxon>Dothidotthia</taxon>
    </lineage>
</organism>
<accession>A0A6A6ACL2</accession>
<dbReference type="PANTHER" id="PTHR42085:SF1">
    <property type="entry name" value="F-BOX DOMAIN-CONTAINING PROTEIN"/>
    <property type="match status" value="1"/>
</dbReference>
<gene>
    <name evidence="2" type="ORF">P153DRAFT_396897</name>
</gene>
<feature type="region of interest" description="Disordered" evidence="1">
    <location>
        <begin position="1"/>
        <end position="103"/>
    </location>
</feature>
<reference evidence="2" key="1">
    <citation type="journal article" date="2020" name="Stud. Mycol.">
        <title>101 Dothideomycetes genomes: a test case for predicting lifestyles and emergence of pathogens.</title>
        <authorList>
            <person name="Haridas S."/>
            <person name="Albert R."/>
            <person name="Binder M."/>
            <person name="Bloem J."/>
            <person name="Labutti K."/>
            <person name="Salamov A."/>
            <person name="Andreopoulos B."/>
            <person name="Baker S."/>
            <person name="Barry K."/>
            <person name="Bills G."/>
            <person name="Bluhm B."/>
            <person name="Cannon C."/>
            <person name="Castanera R."/>
            <person name="Culley D."/>
            <person name="Daum C."/>
            <person name="Ezra D."/>
            <person name="Gonzalez J."/>
            <person name="Henrissat B."/>
            <person name="Kuo A."/>
            <person name="Liang C."/>
            <person name="Lipzen A."/>
            <person name="Lutzoni F."/>
            <person name="Magnuson J."/>
            <person name="Mondo S."/>
            <person name="Nolan M."/>
            <person name="Ohm R."/>
            <person name="Pangilinan J."/>
            <person name="Park H.-J."/>
            <person name="Ramirez L."/>
            <person name="Alfaro M."/>
            <person name="Sun H."/>
            <person name="Tritt A."/>
            <person name="Yoshinaga Y."/>
            <person name="Zwiers L.-H."/>
            <person name="Turgeon B."/>
            <person name="Goodwin S."/>
            <person name="Spatafora J."/>
            <person name="Crous P."/>
            <person name="Grigoriev I."/>
        </authorList>
    </citation>
    <scope>NUCLEOTIDE SEQUENCE</scope>
    <source>
        <strain evidence="2">CBS 119687</strain>
    </source>
</reference>
<protein>
    <recommendedName>
        <fullName evidence="4">F-box domain-containing protein</fullName>
    </recommendedName>
</protein>
<sequence length="407" mass="46706">MPLPSYARATTSSTQKASLVPSNIKELGDIQTDTIRKPKSPTTSRASLPLRNSRAPEPNCAKAPSVKPSRRSSTPTTKPAPPQPKEREKHTPRKLKRPSTLTPKVRRTQAYKNDLHPITPLNPSKPCPLSSLPSELRTQIYTHLFSTRSLQDPSNCRYAATPHREQSARYLFPSILHVSRAIRIEAAYTFYSSTPFLWRIPNLNFARVRAWLDVLPAGHRALLSRNRGLTLDVVPFVQRLYTYPPKDYLLDDYVEAHWKACMPFGYLYTVPVAHRQQFIIFSRLAAWFLQPFGHSSSASSSMGQRYSIDWIYKFDAHRRRDYDVYPTIADGLLPFLKEDLGVVKMRAVQKAWVSNRREAEMGREARRFLDALDACFSDVDGTESRQQVSIKDWEEEMKGLRDFLGRW</sequence>
<dbReference type="Proteomes" id="UP000799771">
    <property type="component" value="Unassembled WGS sequence"/>
</dbReference>
<dbReference type="InterPro" id="IPR038883">
    <property type="entry name" value="AN11006-like"/>
</dbReference>
<dbReference type="GeneID" id="54411949"/>
<dbReference type="OrthoDB" id="3942472at2759"/>
<evidence type="ECO:0000313" key="3">
    <source>
        <dbReference type="Proteomes" id="UP000799771"/>
    </source>
</evidence>
<feature type="compositionally biased region" description="Low complexity" evidence="1">
    <location>
        <begin position="64"/>
        <end position="77"/>
    </location>
</feature>
<dbReference type="AlphaFoldDB" id="A0A6A6ACL2"/>
<feature type="compositionally biased region" description="Polar residues" evidence="1">
    <location>
        <begin position="8"/>
        <end position="21"/>
    </location>
</feature>
<name>A0A6A6ACL2_9PLEO</name>